<keyword evidence="1" id="KW-0547">Nucleotide-binding</keyword>
<dbReference type="SUPFAM" id="SSF46785">
    <property type="entry name" value="Winged helix' DNA-binding domain"/>
    <property type="match status" value="1"/>
</dbReference>
<sequence>MRRLPYDLDFDDIEILKKLGNAKAALGELNGTLRLLPNPDIILNAVTIGEAKESSEIENIVTTYDAIFKEMTSTATTPSSKEVVNYRQAVLTGLGRLREKELNLLRIRDIVRLHQIVEPGTGDIRRIPGTVILNSRTGKTVWNPPQDYEEIMELLTNLENYINNDELQDLDPLIKMALVHFQFESIHPFTDGNGRTGRILNILYLVRAGVLSQPVLYLSRYINRNRSEYYRLLNSMHSDPDSFKDFILYMLRGIEEMSRFTIAFINRMQEAMKAAEAIMEKSGIKQRKEMTELLFYNFYTKSEFVQERLGVSRNTADKYLRELKALGIVEAERVGREMLYKNSWLYSLMEDWDRD</sequence>
<feature type="binding site" evidence="1">
    <location>
        <position position="58"/>
    </location>
    <ligand>
        <name>ATP</name>
        <dbReference type="ChEBI" id="CHEBI:30616"/>
    </ligand>
</feature>
<evidence type="ECO:0000313" key="5">
    <source>
        <dbReference type="EMBL" id="OLU45491.1"/>
    </source>
</evidence>
<dbReference type="InterPro" id="IPR036597">
    <property type="entry name" value="Fido-like_dom_sf"/>
</dbReference>
<dbReference type="RefSeq" id="WP_075885230.1">
    <property type="nucleotide sequence ID" value="NZ_CAMTFD010000063.1"/>
</dbReference>
<evidence type="ECO:0000313" key="6">
    <source>
        <dbReference type="Proteomes" id="UP000186758"/>
    </source>
</evidence>
<dbReference type="InterPro" id="IPR040198">
    <property type="entry name" value="Fido_containing"/>
</dbReference>
<protein>
    <submittedName>
        <fullName evidence="5">Addiction module protein</fullName>
    </submittedName>
</protein>
<dbReference type="PROSITE" id="PS51459">
    <property type="entry name" value="FIDO"/>
    <property type="match status" value="1"/>
</dbReference>
<dbReference type="Pfam" id="PF02661">
    <property type="entry name" value="Fic"/>
    <property type="match status" value="1"/>
</dbReference>
<evidence type="ECO:0000256" key="1">
    <source>
        <dbReference type="PIRSR" id="PIRSR038925-1"/>
    </source>
</evidence>
<dbReference type="PANTHER" id="PTHR13504:SF35">
    <property type="entry name" value="PROTEIN ADENYLYLTRANSFERASE SOFIC"/>
    <property type="match status" value="1"/>
</dbReference>
<evidence type="ECO:0000259" key="4">
    <source>
        <dbReference type="PROSITE" id="PS51459"/>
    </source>
</evidence>
<keyword evidence="1" id="KW-0067">ATP-binding</keyword>
<evidence type="ECO:0000256" key="3">
    <source>
        <dbReference type="PIRSR" id="PIRSR640198-2"/>
    </source>
</evidence>
<gene>
    <name evidence="5" type="ORF">BO223_05205</name>
</gene>
<dbReference type="InterPro" id="IPR036390">
    <property type="entry name" value="WH_DNA-bd_sf"/>
</dbReference>
<name>A0A1Q9YKZ4_9FIRM</name>
<dbReference type="CDD" id="cd00090">
    <property type="entry name" value="HTH_ARSR"/>
    <property type="match status" value="1"/>
</dbReference>
<evidence type="ECO:0000256" key="2">
    <source>
        <dbReference type="PIRSR" id="PIRSR640198-1"/>
    </source>
</evidence>
<dbReference type="Proteomes" id="UP000186758">
    <property type="component" value="Unassembled WGS sequence"/>
</dbReference>
<reference evidence="5 6" key="1">
    <citation type="submission" date="2016-11" db="EMBL/GenBank/DDBJ databases">
        <title>Description of two novel members of the family Erysipelotrichaceae: Ileibacterium lipovorans gen. nov., sp. nov. and Dubosiella newyorkensis, gen. nov., sp. nov.</title>
        <authorList>
            <person name="Cox L.M."/>
            <person name="Sohn J."/>
            <person name="Tyrrell K.L."/>
            <person name="Citron D.M."/>
            <person name="Lawson P.A."/>
            <person name="Patel N.B."/>
            <person name="Iizumi T."/>
            <person name="Perez-Perez G.I."/>
            <person name="Goldstein E.J."/>
            <person name="Blaser M.J."/>
        </authorList>
    </citation>
    <scope>NUCLEOTIDE SEQUENCE [LARGE SCALE GENOMIC DNA]</scope>
    <source>
        <strain evidence="5 6">NYU-BL-K8</strain>
    </source>
</reference>
<organism evidence="5 6">
    <name type="scientific">Faecalibaculum rodentium</name>
    <dbReference type="NCBI Taxonomy" id="1702221"/>
    <lineage>
        <taxon>Bacteria</taxon>
        <taxon>Bacillati</taxon>
        <taxon>Bacillota</taxon>
        <taxon>Erysipelotrichia</taxon>
        <taxon>Erysipelotrichales</taxon>
        <taxon>Erysipelotrichaceae</taxon>
        <taxon>Faecalibaculum</taxon>
    </lineage>
</organism>
<dbReference type="InterPro" id="IPR048770">
    <property type="entry name" value="SoFic-like_C"/>
</dbReference>
<dbReference type="InterPro" id="IPR003812">
    <property type="entry name" value="Fido"/>
</dbReference>
<dbReference type="SUPFAM" id="SSF140931">
    <property type="entry name" value="Fic-like"/>
    <property type="match status" value="1"/>
</dbReference>
<dbReference type="AlphaFoldDB" id="A0A1Q9YKZ4"/>
<dbReference type="InterPro" id="IPR026287">
    <property type="entry name" value="SoFic-like"/>
</dbReference>
<dbReference type="Gene3D" id="1.10.3290.10">
    <property type="entry name" value="Fido-like domain"/>
    <property type="match status" value="1"/>
</dbReference>
<dbReference type="EMBL" id="MPJZ01000050">
    <property type="protein sequence ID" value="OLU45491.1"/>
    <property type="molecule type" value="Genomic_DNA"/>
</dbReference>
<dbReference type="Pfam" id="PF13784">
    <property type="entry name" value="Fic_N"/>
    <property type="match status" value="1"/>
</dbReference>
<dbReference type="Gene3D" id="1.10.10.10">
    <property type="entry name" value="Winged helix-like DNA-binding domain superfamily/Winged helix DNA-binding domain"/>
    <property type="match status" value="1"/>
</dbReference>
<feature type="domain" description="Fido" evidence="4">
    <location>
        <begin position="105"/>
        <end position="252"/>
    </location>
</feature>
<dbReference type="InterPro" id="IPR011991">
    <property type="entry name" value="ArsR-like_HTH"/>
</dbReference>
<dbReference type="Pfam" id="PF21248">
    <property type="entry name" value="SoFic-like_C"/>
    <property type="match status" value="1"/>
</dbReference>
<accession>A0A1Q9YKZ4</accession>
<comment type="caution">
    <text evidence="5">The sequence shown here is derived from an EMBL/GenBank/DDBJ whole genome shotgun (WGS) entry which is preliminary data.</text>
</comment>
<feature type="binding site" evidence="1">
    <location>
        <begin position="192"/>
        <end position="198"/>
    </location>
    <ligand>
        <name>ATP</name>
        <dbReference type="ChEBI" id="CHEBI:30616"/>
    </ligand>
</feature>
<dbReference type="GO" id="GO:0005524">
    <property type="term" value="F:ATP binding"/>
    <property type="evidence" value="ECO:0007669"/>
    <property type="project" value="UniProtKB-KW"/>
</dbReference>
<feature type="binding site" evidence="1">
    <location>
        <position position="229"/>
    </location>
    <ligand>
        <name>ATP</name>
        <dbReference type="ChEBI" id="CHEBI:30616"/>
    </ligand>
</feature>
<proteinExistence type="predicted"/>
<dbReference type="PANTHER" id="PTHR13504">
    <property type="entry name" value="FIDO DOMAIN-CONTAINING PROTEIN DDB_G0283145"/>
    <property type="match status" value="1"/>
</dbReference>
<feature type="binding site" evidence="1">
    <location>
        <position position="187"/>
    </location>
    <ligand>
        <name>ATP</name>
        <dbReference type="ChEBI" id="CHEBI:30616"/>
    </ligand>
</feature>
<dbReference type="PIRSF" id="PIRSF038925">
    <property type="entry name" value="AMP-prot_trans"/>
    <property type="match status" value="1"/>
</dbReference>
<feature type="binding site" evidence="3">
    <location>
        <begin position="191"/>
        <end position="198"/>
    </location>
    <ligand>
        <name>ATP</name>
        <dbReference type="ChEBI" id="CHEBI:30616"/>
    </ligand>
</feature>
<dbReference type="InterPro" id="IPR036388">
    <property type="entry name" value="WH-like_DNA-bd_sf"/>
</dbReference>
<feature type="binding site" evidence="3">
    <location>
        <begin position="229"/>
        <end position="230"/>
    </location>
    <ligand>
        <name>ATP</name>
        <dbReference type="ChEBI" id="CHEBI:30616"/>
    </ligand>
</feature>
<feature type="active site" evidence="2">
    <location>
        <position position="187"/>
    </location>
</feature>
<dbReference type="InterPro" id="IPR025758">
    <property type="entry name" value="Fic/DOC_N"/>
</dbReference>